<dbReference type="RefSeq" id="WP_070609549.1">
    <property type="nucleotide sequence ID" value="NZ_JASOOE010000005.1"/>
</dbReference>
<evidence type="ECO:0000313" key="10">
    <source>
        <dbReference type="Proteomes" id="UP001229251"/>
    </source>
</evidence>
<dbReference type="PANTHER" id="PTHR34390:SF2">
    <property type="entry name" value="SUCCINATE TRANSPORTER SUBUNIT YJJP-RELATED"/>
    <property type="match status" value="1"/>
</dbReference>
<feature type="transmembrane region" description="Helical" evidence="7">
    <location>
        <begin position="197"/>
        <end position="215"/>
    </location>
</feature>
<dbReference type="InterPro" id="IPR010619">
    <property type="entry name" value="ThrE-like_N"/>
</dbReference>
<accession>A0AAJ1Q5W3</accession>
<dbReference type="AlphaFoldDB" id="A0AAJ1Q5W3"/>
<dbReference type="Pfam" id="PF06738">
    <property type="entry name" value="ThrE"/>
    <property type="match status" value="1"/>
</dbReference>
<reference evidence="9" key="1">
    <citation type="submission" date="2023-05" db="EMBL/GenBank/DDBJ databases">
        <title>Cataloging the Phylogenetic Diversity of Human Bladder Bacteria.</title>
        <authorList>
            <person name="Du J."/>
        </authorList>
    </citation>
    <scope>NUCLEOTIDE SEQUENCE</scope>
    <source>
        <strain evidence="9">UMB1231</strain>
    </source>
</reference>
<dbReference type="Proteomes" id="UP001229251">
    <property type="component" value="Unassembled WGS sequence"/>
</dbReference>
<dbReference type="GO" id="GO:0022857">
    <property type="term" value="F:transmembrane transporter activity"/>
    <property type="evidence" value="ECO:0007669"/>
    <property type="project" value="InterPro"/>
</dbReference>
<feature type="transmembrane region" description="Helical" evidence="7">
    <location>
        <begin position="170"/>
        <end position="191"/>
    </location>
</feature>
<organism evidence="9 10">
    <name type="scientific">Facklamia hominis</name>
    <dbReference type="NCBI Taxonomy" id="178214"/>
    <lineage>
        <taxon>Bacteria</taxon>
        <taxon>Bacillati</taxon>
        <taxon>Bacillota</taxon>
        <taxon>Bacilli</taxon>
        <taxon>Lactobacillales</taxon>
        <taxon>Aerococcaceae</taxon>
        <taxon>Facklamia</taxon>
    </lineage>
</organism>
<comment type="caution">
    <text evidence="9">The sequence shown here is derived from an EMBL/GenBank/DDBJ whole genome shotgun (WGS) entry which is preliminary data.</text>
</comment>
<evidence type="ECO:0000256" key="3">
    <source>
        <dbReference type="ARBA" id="ARBA00022692"/>
    </source>
</evidence>
<feature type="transmembrane region" description="Helical" evidence="7">
    <location>
        <begin position="143"/>
        <end position="161"/>
    </location>
</feature>
<feature type="domain" description="Threonine/serine exporter-like N-terminal" evidence="8">
    <location>
        <begin position="11"/>
        <end position="253"/>
    </location>
</feature>
<keyword evidence="5 7" id="KW-0472">Membrane</keyword>
<dbReference type="EMBL" id="JASOOE010000005">
    <property type="protein sequence ID" value="MDK7187092.1"/>
    <property type="molecule type" value="Genomic_DNA"/>
</dbReference>
<evidence type="ECO:0000256" key="6">
    <source>
        <dbReference type="ARBA" id="ARBA00034125"/>
    </source>
</evidence>
<dbReference type="PANTHER" id="PTHR34390">
    <property type="entry name" value="UPF0442 PROTEIN YJJB-RELATED"/>
    <property type="match status" value="1"/>
</dbReference>
<name>A0AAJ1Q5W3_9LACT</name>
<evidence type="ECO:0000256" key="2">
    <source>
        <dbReference type="ARBA" id="ARBA00022475"/>
    </source>
</evidence>
<dbReference type="GO" id="GO:0015744">
    <property type="term" value="P:succinate transport"/>
    <property type="evidence" value="ECO:0007669"/>
    <property type="project" value="TreeGrafter"/>
</dbReference>
<evidence type="ECO:0000256" key="7">
    <source>
        <dbReference type="SAM" id="Phobius"/>
    </source>
</evidence>
<comment type="subcellular location">
    <subcellularLocation>
        <location evidence="1">Cell membrane</location>
        <topology evidence="1">Multi-pass membrane protein</topology>
    </subcellularLocation>
</comment>
<protein>
    <submittedName>
        <fullName evidence="9">Threonine/serine exporter family protein</fullName>
    </submittedName>
</protein>
<evidence type="ECO:0000259" key="8">
    <source>
        <dbReference type="Pfam" id="PF06738"/>
    </source>
</evidence>
<dbReference type="InterPro" id="IPR050539">
    <property type="entry name" value="ThrE_Dicarb/AminoAcid_Exp"/>
</dbReference>
<dbReference type="GO" id="GO:0005886">
    <property type="term" value="C:plasma membrane"/>
    <property type="evidence" value="ECO:0007669"/>
    <property type="project" value="UniProtKB-SubCell"/>
</dbReference>
<gene>
    <name evidence="9" type="ORF">QP433_03770</name>
</gene>
<evidence type="ECO:0000256" key="5">
    <source>
        <dbReference type="ARBA" id="ARBA00023136"/>
    </source>
</evidence>
<evidence type="ECO:0000256" key="1">
    <source>
        <dbReference type="ARBA" id="ARBA00004651"/>
    </source>
</evidence>
<keyword evidence="3 7" id="KW-0812">Transmembrane</keyword>
<keyword evidence="4 7" id="KW-1133">Transmembrane helix</keyword>
<evidence type="ECO:0000256" key="4">
    <source>
        <dbReference type="ARBA" id="ARBA00022989"/>
    </source>
</evidence>
<proteinExistence type="inferred from homology"/>
<feature type="transmembrane region" description="Helical" evidence="7">
    <location>
        <begin position="118"/>
        <end position="137"/>
    </location>
</feature>
<sequence length="262" mass="29028">MQSSDKTILQLASYAGKLLIEAEAEGYRVERTVKQILEVANVNYLDVYSSASGLFINLEESINDQQSDTTTLVVRVQNRSNQIFKIDRVNAVTYDFIDQRINAEEALRQLKAIPETEFTAHNNFVSIFILIMAYIALFDGQPGDLVISLIPSILILFFLLSDDNFGMNSFLINVFMTASLSFVLPLIAYYVTDNFNPNIVISATLMPLYPGTAFTNGIRDAIRGDYSTALTRFIDALLTALSLALGVALGLVLSNGVITLWN</sequence>
<keyword evidence="2" id="KW-1003">Cell membrane</keyword>
<comment type="similarity">
    <text evidence="6">Belongs to the ThrE exporter (TC 2.A.79) family.</text>
</comment>
<evidence type="ECO:0000313" key="9">
    <source>
        <dbReference type="EMBL" id="MDK7187092.1"/>
    </source>
</evidence>
<feature type="transmembrane region" description="Helical" evidence="7">
    <location>
        <begin position="236"/>
        <end position="261"/>
    </location>
</feature>